<feature type="transmembrane region" description="Helical" evidence="1">
    <location>
        <begin position="44"/>
        <end position="67"/>
    </location>
</feature>
<keyword evidence="1" id="KW-1133">Transmembrane helix</keyword>
<reference evidence="3" key="1">
    <citation type="journal article" date="2019" name="Int. J. Syst. Evol. Microbiol.">
        <title>The Global Catalogue of Microorganisms (GCM) 10K type strain sequencing project: providing services to taxonomists for standard genome sequencing and annotation.</title>
        <authorList>
            <consortium name="The Broad Institute Genomics Platform"/>
            <consortium name="The Broad Institute Genome Sequencing Center for Infectious Disease"/>
            <person name="Wu L."/>
            <person name="Ma J."/>
        </authorList>
    </citation>
    <scope>NUCLEOTIDE SEQUENCE [LARGE SCALE GENOMIC DNA]</scope>
    <source>
        <strain evidence="3">CGMCC 4.1641</strain>
    </source>
</reference>
<dbReference type="RefSeq" id="WP_204603255.1">
    <property type="nucleotide sequence ID" value="NZ_JBHSED010000005.1"/>
</dbReference>
<evidence type="ECO:0000256" key="1">
    <source>
        <dbReference type="SAM" id="Phobius"/>
    </source>
</evidence>
<keyword evidence="1" id="KW-0812">Transmembrane</keyword>
<proteinExistence type="predicted"/>
<keyword evidence="1" id="KW-0472">Membrane</keyword>
<dbReference type="Proteomes" id="UP001595755">
    <property type="component" value="Unassembled WGS sequence"/>
</dbReference>
<protein>
    <submittedName>
        <fullName evidence="2">Uncharacterized protein</fullName>
    </submittedName>
</protein>
<organism evidence="2 3">
    <name type="scientific">Cohnella boryungensis</name>
    <dbReference type="NCBI Taxonomy" id="768479"/>
    <lineage>
        <taxon>Bacteria</taxon>
        <taxon>Bacillati</taxon>
        <taxon>Bacillota</taxon>
        <taxon>Bacilli</taxon>
        <taxon>Bacillales</taxon>
        <taxon>Paenibacillaceae</taxon>
        <taxon>Cohnella</taxon>
    </lineage>
</organism>
<dbReference type="EMBL" id="JBHSED010000005">
    <property type="protein sequence ID" value="MFC4302885.1"/>
    <property type="molecule type" value="Genomic_DNA"/>
</dbReference>
<gene>
    <name evidence="2" type="ORF">ACFO1S_05430</name>
</gene>
<accession>A0ABV8S6Z2</accession>
<sequence>MDDKELFEQLRSGPLPRTGFDEELRRRINSNLDNPRRGQKKAPFLRMGILGASFLILAVLAVGLWRWEGIRSGQEQRLSLPTESALSSGTNANDEVIDPVPHSAVVIGLRKDETDSLRSSYRTIVVAPEDNRLQVVGSGTGIWMPYGINFWQIEAIDDEFGNGGQRLIANKEGKSSGISAGRTKAEASTRTEKLLYAGDHYVSILETTQVNEKGVSRYKSRVHVNLLTTLTAKNRAANVEALELENIPLYKALSSNDPMANVDQWAVAREGNAWVAKQFVPSTDLIQVTDVRKWPNAQVHLEQTDVVKEPVLPIAWDDVLRLEPTAVDAFASPDQDVAIFVTPDRLQVVPYQLPEDEREAVSVDLQSGESVVMVQWAIQQKYVDNWKKMFGEWFSLPARQP</sequence>
<keyword evidence="3" id="KW-1185">Reference proteome</keyword>
<comment type="caution">
    <text evidence="2">The sequence shown here is derived from an EMBL/GenBank/DDBJ whole genome shotgun (WGS) entry which is preliminary data.</text>
</comment>
<evidence type="ECO:0000313" key="2">
    <source>
        <dbReference type="EMBL" id="MFC4302885.1"/>
    </source>
</evidence>
<evidence type="ECO:0000313" key="3">
    <source>
        <dbReference type="Proteomes" id="UP001595755"/>
    </source>
</evidence>
<name>A0ABV8S6Z2_9BACL</name>